<name>A0A1Y1IJZ3_KLENI</name>
<evidence type="ECO:0000256" key="1">
    <source>
        <dbReference type="SAM" id="MobiDB-lite"/>
    </source>
</evidence>
<proteinExistence type="predicted"/>
<dbReference type="Proteomes" id="UP000054558">
    <property type="component" value="Unassembled WGS sequence"/>
</dbReference>
<dbReference type="STRING" id="105231.A0A1Y1IJZ3"/>
<accession>A0A1Y1IJZ3</accession>
<feature type="compositionally biased region" description="Acidic residues" evidence="1">
    <location>
        <begin position="349"/>
        <end position="360"/>
    </location>
</feature>
<feature type="region of interest" description="Disordered" evidence="1">
    <location>
        <begin position="1"/>
        <end position="25"/>
    </location>
</feature>
<feature type="compositionally biased region" description="Basic and acidic residues" evidence="1">
    <location>
        <begin position="313"/>
        <end position="335"/>
    </location>
</feature>
<dbReference type="EMBL" id="DF237423">
    <property type="protein sequence ID" value="GAQ88967.1"/>
    <property type="molecule type" value="Genomic_DNA"/>
</dbReference>
<gene>
    <name evidence="2" type="ORF">KFL_004740070</name>
</gene>
<protein>
    <submittedName>
        <fullName evidence="2">Uncharacterized protein</fullName>
    </submittedName>
</protein>
<dbReference type="OMA" id="EMKSIVI"/>
<organism evidence="2 3">
    <name type="scientific">Klebsormidium nitens</name>
    <name type="common">Green alga</name>
    <name type="synonym">Ulothrix nitens</name>
    <dbReference type="NCBI Taxonomy" id="105231"/>
    <lineage>
        <taxon>Eukaryota</taxon>
        <taxon>Viridiplantae</taxon>
        <taxon>Streptophyta</taxon>
        <taxon>Klebsormidiophyceae</taxon>
        <taxon>Klebsormidiales</taxon>
        <taxon>Klebsormidiaceae</taxon>
        <taxon>Klebsormidium</taxon>
    </lineage>
</organism>
<evidence type="ECO:0000313" key="3">
    <source>
        <dbReference type="Proteomes" id="UP000054558"/>
    </source>
</evidence>
<feature type="compositionally biased region" description="Basic and acidic residues" evidence="1">
    <location>
        <begin position="480"/>
        <end position="498"/>
    </location>
</feature>
<feature type="region of interest" description="Disordered" evidence="1">
    <location>
        <begin position="272"/>
        <end position="511"/>
    </location>
</feature>
<dbReference type="AlphaFoldDB" id="A0A1Y1IJZ3"/>
<reference evidence="2 3" key="1">
    <citation type="journal article" date="2014" name="Nat. Commun.">
        <title>Klebsormidium flaccidum genome reveals primary factors for plant terrestrial adaptation.</title>
        <authorList>
            <person name="Hori K."/>
            <person name="Maruyama F."/>
            <person name="Fujisawa T."/>
            <person name="Togashi T."/>
            <person name="Yamamoto N."/>
            <person name="Seo M."/>
            <person name="Sato S."/>
            <person name="Yamada T."/>
            <person name="Mori H."/>
            <person name="Tajima N."/>
            <person name="Moriyama T."/>
            <person name="Ikeuchi M."/>
            <person name="Watanabe M."/>
            <person name="Wada H."/>
            <person name="Kobayashi K."/>
            <person name="Saito M."/>
            <person name="Masuda T."/>
            <person name="Sasaki-Sekimoto Y."/>
            <person name="Mashiguchi K."/>
            <person name="Awai K."/>
            <person name="Shimojima M."/>
            <person name="Masuda S."/>
            <person name="Iwai M."/>
            <person name="Nobusawa T."/>
            <person name="Narise T."/>
            <person name="Kondo S."/>
            <person name="Saito H."/>
            <person name="Sato R."/>
            <person name="Murakawa M."/>
            <person name="Ihara Y."/>
            <person name="Oshima-Yamada Y."/>
            <person name="Ohtaka K."/>
            <person name="Satoh M."/>
            <person name="Sonobe K."/>
            <person name="Ishii M."/>
            <person name="Ohtani R."/>
            <person name="Kanamori-Sato M."/>
            <person name="Honoki R."/>
            <person name="Miyazaki D."/>
            <person name="Mochizuki H."/>
            <person name="Umetsu J."/>
            <person name="Higashi K."/>
            <person name="Shibata D."/>
            <person name="Kamiya Y."/>
            <person name="Sato N."/>
            <person name="Nakamura Y."/>
            <person name="Tabata S."/>
            <person name="Ida S."/>
            <person name="Kurokawa K."/>
            <person name="Ohta H."/>
        </authorList>
    </citation>
    <scope>NUCLEOTIDE SEQUENCE [LARGE SCALE GENOMIC DNA]</scope>
    <source>
        <strain evidence="2 3">NIES-2285</strain>
    </source>
</reference>
<feature type="compositionally biased region" description="Basic and acidic residues" evidence="1">
    <location>
        <begin position="380"/>
        <end position="410"/>
    </location>
</feature>
<evidence type="ECO:0000313" key="2">
    <source>
        <dbReference type="EMBL" id="GAQ88967.1"/>
    </source>
</evidence>
<sequence length="511" mass="53838">MAPRKRGAASKKEHTQVLPGRLGEKDQQELAVGLIDRYGGRQSKEAGIDLENGGDAALEQWFLLSVLFSRGISAGQVVNTYKVLTEGGIKNVSDAGKLEYHALWDKLSEGKAQRRDRTTKQLQSLTQVLQDQYAGSVRQLLTSSEDPHEVRASVEALPYMGPTTAELFLRDLKELYPQVKDVLDVSERALEAAQHLGLVSKIARTNKRQKGADSDGQKAQSPVKATDVLEELAKASGVDCRDLETALIKLHNGHYRGYAKCPGGMECAAAQTDGAKKEQDGEQTAAKAEEAPAAGAVEKKPADADVSMEEAADVSKEKPAETGEKTEAAPAKEAEEAPADVTEEKPAEVDEDVPAAEDAEPALAPADESKEAPADVSTEAEEKAPKEKVAGDGGSKEQAPEGDVAEKGDQGEGANGKVETEAAAEGEAADGVAAEGTEAAGTEAQPEEEEKKSAPNGGAPKQENGPGVEEKEAPAPSDVPRLEDEGAREQRMKKEAPRAADGVATELKAGA</sequence>
<feature type="compositionally biased region" description="Low complexity" evidence="1">
    <location>
        <begin position="429"/>
        <end position="444"/>
    </location>
</feature>
<keyword evidence="3" id="KW-1185">Reference proteome</keyword>